<keyword evidence="2" id="KW-1185">Reference proteome</keyword>
<accession>A0A8J3IQT0</accession>
<organism evidence="1 2">
    <name type="scientific">Reticulibacter mediterranei</name>
    <dbReference type="NCBI Taxonomy" id="2778369"/>
    <lineage>
        <taxon>Bacteria</taxon>
        <taxon>Bacillati</taxon>
        <taxon>Chloroflexota</taxon>
        <taxon>Ktedonobacteria</taxon>
        <taxon>Ktedonobacterales</taxon>
        <taxon>Reticulibacteraceae</taxon>
        <taxon>Reticulibacter</taxon>
    </lineage>
</organism>
<dbReference type="Proteomes" id="UP000597444">
    <property type="component" value="Unassembled WGS sequence"/>
</dbReference>
<evidence type="ECO:0000313" key="1">
    <source>
        <dbReference type="EMBL" id="GHO96898.1"/>
    </source>
</evidence>
<dbReference type="AlphaFoldDB" id="A0A8J3IQT0"/>
<proteinExistence type="predicted"/>
<evidence type="ECO:0000313" key="2">
    <source>
        <dbReference type="Proteomes" id="UP000597444"/>
    </source>
</evidence>
<sequence>MSSDIPRPIHLEVTVPYIALPSVTEQTGTDEAEAMTEQVYLLATGPSTQLVAGSWEKPATYTTRKGLFHLFQRTAELLPNTRYLLQILRPSWTSKPEELPSLPILTDEFAFSLVYHQAGSEEPKASIQAGSARIVIQLDEEGIPNSYRVDEVEG</sequence>
<comment type="caution">
    <text evidence="1">The sequence shown here is derived from an EMBL/GenBank/DDBJ whole genome shotgun (WGS) entry which is preliminary data.</text>
</comment>
<dbReference type="EMBL" id="BNJK01000001">
    <property type="protein sequence ID" value="GHO96898.1"/>
    <property type="molecule type" value="Genomic_DNA"/>
</dbReference>
<reference evidence="1" key="1">
    <citation type="submission" date="2020-10" db="EMBL/GenBank/DDBJ databases">
        <title>Taxonomic study of unclassified bacteria belonging to the class Ktedonobacteria.</title>
        <authorList>
            <person name="Yabe S."/>
            <person name="Wang C.M."/>
            <person name="Zheng Y."/>
            <person name="Sakai Y."/>
            <person name="Cavaletti L."/>
            <person name="Monciardini P."/>
            <person name="Donadio S."/>
        </authorList>
    </citation>
    <scope>NUCLEOTIDE SEQUENCE</scope>
    <source>
        <strain evidence="1">ID150040</strain>
    </source>
</reference>
<gene>
    <name evidence="1" type="ORF">KSF_069460</name>
</gene>
<name>A0A8J3IQT0_9CHLR</name>
<protein>
    <submittedName>
        <fullName evidence="1">Uncharacterized protein</fullName>
    </submittedName>
</protein>
<dbReference type="RefSeq" id="WP_220207487.1">
    <property type="nucleotide sequence ID" value="NZ_BNJK01000001.1"/>
</dbReference>